<organism evidence="2 3">
    <name type="scientific">Trachipleistophora hominis</name>
    <name type="common">Microsporidian parasite</name>
    <dbReference type="NCBI Taxonomy" id="72359"/>
    <lineage>
        <taxon>Eukaryota</taxon>
        <taxon>Fungi</taxon>
        <taxon>Fungi incertae sedis</taxon>
        <taxon>Microsporidia</taxon>
        <taxon>Pleistophoridae</taxon>
        <taxon>Trachipleistophora</taxon>
    </lineage>
</organism>
<sequence length="423" mass="48909">MNCHLPHISNIMTKWILCFYSERENTPTDTILCDSLEDMNLMNVFTHLSEDIIKNKTLSVFKIEDYDTVNDPLKVLRPKIKEHSNSNTNIRDEDESMEGIDTTDMECSYDNSVVKNRNEDVSVKRDDPKDGEYKYRTIQIPVTKPLFMKVVNLKTDSNVKLSDDELYITICHLLTFLHNKTPLLQTLAQQLLDDSELSSRLSVIDKEQTEKNRETETKHSTNTPFRQELENAICEMLDCIDISTTDKFGNAAIAGRDSDSRSLAYADIYSLCYFFLPRYIRMDGYFLICNHELLCKYYENISSGFGLTLDIDFSDVFYRIEKNSTSEKDSTKKVAEQLNKVLKCEFLALDCLEVCIFRLTGVQNHLSFKDMSTKQLHIYYKECIFSERSQLPLNLKVLSISESKINCNLTLPDTLETIILEKA</sequence>
<dbReference type="VEuPathDB" id="MicrosporidiaDB:THOM_0352"/>
<evidence type="ECO:0000313" key="2">
    <source>
        <dbReference type="EMBL" id="ELQ76633.1"/>
    </source>
</evidence>
<feature type="compositionally biased region" description="Basic and acidic residues" evidence="1">
    <location>
        <begin position="203"/>
        <end position="219"/>
    </location>
</feature>
<reference evidence="2 3" key="1">
    <citation type="journal article" date="2012" name="PLoS Pathog.">
        <title>The genome of the obligate intracellular parasite Trachipleistophora hominis: new insights into microsporidian genome dynamics and reductive evolution.</title>
        <authorList>
            <person name="Heinz E."/>
            <person name="Williams T.A."/>
            <person name="Nakjang S."/>
            <person name="Noel C.J."/>
            <person name="Swan D.C."/>
            <person name="Goldberg A.V."/>
            <person name="Harris S.R."/>
            <person name="Weinmaier T."/>
            <person name="Markert S."/>
            <person name="Becher D."/>
            <person name="Bernhardt J."/>
            <person name="Dagan T."/>
            <person name="Hacker C."/>
            <person name="Lucocq J.M."/>
            <person name="Schweder T."/>
            <person name="Rattei T."/>
            <person name="Hall N."/>
            <person name="Hirt R.P."/>
            <person name="Embley T.M."/>
        </authorList>
    </citation>
    <scope>NUCLEOTIDE SEQUENCE [LARGE SCALE GENOMIC DNA]</scope>
</reference>
<evidence type="ECO:0000313" key="3">
    <source>
        <dbReference type="Proteomes" id="UP000011185"/>
    </source>
</evidence>
<protein>
    <submittedName>
        <fullName evidence="2">Putative LRR containing protein</fullName>
    </submittedName>
</protein>
<proteinExistence type="predicted"/>
<feature type="region of interest" description="Disordered" evidence="1">
    <location>
        <begin position="203"/>
        <end position="222"/>
    </location>
</feature>
<dbReference type="Proteomes" id="UP000011185">
    <property type="component" value="Unassembled WGS sequence"/>
</dbReference>
<name>L7JYU3_TRAHO</name>
<dbReference type="EMBL" id="JH993832">
    <property type="protein sequence ID" value="ELQ76633.1"/>
    <property type="molecule type" value="Genomic_DNA"/>
</dbReference>
<dbReference type="HOGENOM" id="CLU_057187_0_0_1"/>
<keyword evidence="3" id="KW-1185">Reference proteome</keyword>
<dbReference type="AlphaFoldDB" id="L7JYU3"/>
<accession>L7JYU3</accession>
<evidence type="ECO:0000256" key="1">
    <source>
        <dbReference type="SAM" id="MobiDB-lite"/>
    </source>
</evidence>
<gene>
    <name evidence="2" type="ORF">THOM_0352</name>
</gene>
<dbReference type="InParanoid" id="L7JYU3"/>